<accession>A0A2N7VFU1</accession>
<protein>
    <submittedName>
        <fullName evidence="1">ADP-heptose--LPS heptosyltransferase</fullName>
    </submittedName>
</protein>
<dbReference type="Proteomes" id="UP000235616">
    <property type="component" value="Unassembled WGS sequence"/>
</dbReference>
<dbReference type="Gene3D" id="3.40.50.2000">
    <property type="entry name" value="Glycogen Phosphorylase B"/>
    <property type="match status" value="1"/>
</dbReference>
<organism evidence="1 2">
    <name type="scientific">Trinickia dabaoshanensis</name>
    <dbReference type="NCBI Taxonomy" id="564714"/>
    <lineage>
        <taxon>Bacteria</taxon>
        <taxon>Pseudomonadati</taxon>
        <taxon>Pseudomonadota</taxon>
        <taxon>Betaproteobacteria</taxon>
        <taxon>Burkholderiales</taxon>
        <taxon>Burkholderiaceae</taxon>
        <taxon>Trinickia</taxon>
    </lineage>
</organism>
<dbReference type="AlphaFoldDB" id="A0A2N7VFU1"/>
<keyword evidence="1" id="KW-0808">Transferase</keyword>
<evidence type="ECO:0000313" key="1">
    <source>
        <dbReference type="EMBL" id="PMS16018.1"/>
    </source>
</evidence>
<dbReference type="EMBL" id="PNYA01000027">
    <property type="protein sequence ID" value="PMS16018.1"/>
    <property type="molecule type" value="Genomic_DNA"/>
</dbReference>
<dbReference type="GO" id="GO:0016740">
    <property type="term" value="F:transferase activity"/>
    <property type="evidence" value="ECO:0007669"/>
    <property type="project" value="UniProtKB-KW"/>
</dbReference>
<name>A0A2N7VFU1_9BURK</name>
<sequence length="350" mass="37612">MTTLDDVACLTHTGSLLSAQGRITASYDLEVADAAIGEYCALSTLQGIHNANACAGSICYEGASRAHIINGMGVTLGDSIVGLTALAAIKQRYPDLSFAIYRPSRTPLFVKALYHLAAPLFGTIQDLPVSLDTLPADEPKVDIGNHLFWPKFSTMPMIDFFLWALGLDPAQIPSQEKSNGWLKRVALPKLMPEWKARPYVLLAPAASTPVRSIPSQYLPEIVSRLWAEFRLPIVGFFPIEHERYTNVSSSSGSTASYLAWVRGATLLVTSDTSAVHVGAGFDVPTAAFFTTIPSGLRARDYAKCAAIDLPIPALTGIHASARPEDLALVERAYAGLEGVDWIGALRARAA</sequence>
<evidence type="ECO:0000313" key="2">
    <source>
        <dbReference type="Proteomes" id="UP000235616"/>
    </source>
</evidence>
<keyword evidence="2" id="KW-1185">Reference proteome</keyword>
<dbReference type="OrthoDB" id="8581113at2"/>
<comment type="caution">
    <text evidence="1">The sequence shown here is derived from an EMBL/GenBank/DDBJ whole genome shotgun (WGS) entry which is preliminary data.</text>
</comment>
<dbReference type="RefSeq" id="WP_102648169.1">
    <property type="nucleotide sequence ID" value="NZ_PNYA01000027.1"/>
</dbReference>
<reference evidence="1 2" key="1">
    <citation type="submission" date="2018-01" db="EMBL/GenBank/DDBJ databases">
        <title>Whole genome analyses suggest that Burkholderia sensu lato contains two further novel genera in the rhizoxinica-symbiotica group Mycetohabitans gen. nov., and Trinickia gen. nov.: implications for the evolution of diazotrophy and nodulation in the Burkholderiaceae.</title>
        <authorList>
            <person name="Estrada-de los Santos P."/>
            <person name="Palmer M."/>
            <person name="Chavez-Ramirez B."/>
            <person name="Beukes C."/>
            <person name="Steenkamp E.T."/>
            <person name="Hirsch A.M."/>
            <person name="Manyaka P."/>
            <person name="Maluk M."/>
            <person name="Lafos M."/>
            <person name="Crook M."/>
            <person name="Gross E."/>
            <person name="Simon M.F."/>
            <person name="Bueno dos Reis Junior F."/>
            <person name="Poole P.S."/>
            <person name="Venter S.N."/>
            <person name="James E.K."/>
        </authorList>
    </citation>
    <scope>NUCLEOTIDE SEQUENCE [LARGE SCALE GENOMIC DNA]</scope>
    <source>
        <strain evidence="1 2">GIMN1.004</strain>
    </source>
</reference>
<proteinExistence type="predicted"/>
<dbReference type="SUPFAM" id="SSF53756">
    <property type="entry name" value="UDP-Glycosyltransferase/glycogen phosphorylase"/>
    <property type="match status" value="1"/>
</dbReference>
<gene>
    <name evidence="1" type="ORF">C0Z18_25190</name>
</gene>